<dbReference type="EMBL" id="BPLQ01001355">
    <property type="protein sequence ID" value="GIX81040.1"/>
    <property type="molecule type" value="Genomic_DNA"/>
</dbReference>
<sequence length="105" mass="11687">MYRPISLIKPLSSKQPWHVKGCILEEEKEGGREKGRPGEFGGRALIALSGQNIDSIIVWRPLLVPNPIRGSQTIDGDGKSSARVFSHHFTSFYFLTAVIIFFSSI</sequence>
<dbReference type="AlphaFoldDB" id="A0AAV4N894"/>
<keyword evidence="2" id="KW-1185">Reference proteome</keyword>
<comment type="caution">
    <text evidence="1">The sequence shown here is derived from an EMBL/GenBank/DDBJ whole genome shotgun (WGS) entry which is preliminary data.</text>
</comment>
<dbReference type="Proteomes" id="UP001054837">
    <property type="component" value="Unassembled WGS sequence"/>
</dbReference>
<evidence type="ECO:0000313" key="2">
    <source>
        <dbReference type="Proteomes" id="UP001054837"/>
    </source>
</evidence>
<evidence type="ECO:0000313" key="1">
    <source>
        <dbReference type="EMBL" id="GIX81040.1"/>
    </source>
</evidence>
<protein>
    <submittedName>
        <fullName evidence="1">Uncharacterized protein</fullName>
    </submittedName>
</protein>
<organism evidence="1 2">
    <name type="scientific">Caerostris darwini</name>
    <dbReference type="NCBI Taxonomy" id="1538125"/>
    <lineage>
        <taxon>Eukaryota</taxon>
        <taxon>Metazoa</taxon>
        <taxon>Ecdysozoa</taxon>
        <taxon>Arthropoda</taxon>
        <taxon>Chelicerata</taxon>
        <taxon>Arachnida</taxon>
        <taxon>Araneae</taxon>
        <taxon>Araneomorphae</taxon>
        <taxon>Entelegynae</taxon>
        <taxon>Araneoidea</taxon>
        <taxon>Araneidae</taxon>
        <taxon>Caerostris</taxon>
    </lineage>
</organism>
<gene>
    <name evidence="1" type="ORF">CDAR_26191</name>
</gene>
<proteinExistence type="predicted"/>
<name>A0AAV4N894_9ARAC</name>
<accession>A0AAV4N894</accession>
<reference evidence="1 2" key="1">
    <citation type="submission" date="2021-06" db="EMBL/GenBank/DDBJ databases">
        <title>Caerostris darwini draft genome.</title>
        <authorList>
            <person name="Kono N."/>
            <person name="Arakawa K."/>
        </authorList>
    </citation>
    <scope>NUCLEOTIDE SEQUENCE [LARGE SCALE GENOMIC DNA]</scope>
</reference>